<gene>
    <name evidence="3" type="ORF">H4Q32_024828</name>
</gene>
<reference evidence="3 4" key="1">
    <citation type="submission" date="2022-01" db="EMBL/GenBank/DDBJ databases">
        <title>A high-quality chromosome-level genome assembly of rohu carp, Labeo rohita.</title>
        <authorList>
            <person name="Arick M.A. II"/>
            <person name="Hsu C.-Y."/>
            <person name="Magbanua Z."/>
            <person name="Pechanova O."/>
            <person name="Grover C."/>
            <person name="Miller E."/>
            <person name="Thrash A."/>
            <person name="Ezzel L."/>
            <person name="Alam S."/>
            <person name="Benzie J."/>
            <person name="Hamilton M."/>
            <person name="Karsi A."/>
            <person name="Lawrence M.L."/>
            <person name="Peterson D.G."/>
        </authorList>
    </citation>
    <scope>NUCLEOTIDE SEQUENCE [LARGE SCALE GENOMIC DNA]</scope>
    <source>
        <strain evidence="4">BAU-BD-2019</strain>
        <tissue evidence="3">Blood</tissue>
    </source>
</reference>
<dbReference type="GO" id="GO:0003743">
    <property type="term" value="F:translation initiation factor activity"/>
    <property type="evidence" value="ECO:0007669"/>
    <property type="project" value="UniProtKB-KW"/>
</dbReference>
<comment type="caution">
    <text evidence="3">The sequence shown here is derived from an EMBL/GenBank/DDBJ whole genome shotgun (WGS) entry which is preliminary data.</text>
</comment>
<dbReference type="Proteomes" id="UP000830375">
    <property type="component" value="Unassembled WGS sequence"/>
</dbReference>
<proteinExistence type="predicted"/>
<dbReference type="InterPro" id="IPR013087">
    <property type="entry name" value="Znf_C2H2_type"/>
</dbReference>
<name>A0ABQ8LJM4_LABRO</name>
<evidence type="ECO:0000259" key="2">
    <source>
        <dbReference type="PROSITE" id="PS00028"/>
    </source>
</evidence>
<feature type="domain" description="C2H2-type" evidence="2">
    <location>
        <begin position="28"/>
        <end position="48"/>
    </location>
</feature>
<feature type="region of interest" description="Disordered" evidence="1">
    <location>
        <begin position="106"/>
        <end position="142"/>
    </location>
</feature>
<organism evidence="3 4">
    <name type="scientific">Labeo rohita</name>
    <name type="common">Indian major carp</name>
    <name type="synonym">Cyprinus rohita</name>
    <dbReference type="NCBI Taxonomy" id="84645"/>
    <lineage>
        <taxon>Eukaryota</taxon>
        <taxon>Metazoa</taxon>
        <taxon>Chordata</taxon>
        <taxon>Craniata</taxon>
        <taxon>Vertebrata</taxon>
        <taxon>Euteleostomi</taxon>
        <taxon>Actinopterygii</taxon>
        <taxon>Neopterygii</taxon>
        <taxon>Teleostei</taxon>
        <taxon>Ostariophysi</taxon>
        <taxon>Cypriniformes</taxon>
        <taxon>Cyprinidae</taxon>
        <taxon>Labeoninae</taxon>
        <taxon>Labeonini</taxon>
        <taxon>Labeo</taxon>
    </lineage>
</organism>
<dbReference type="EMBL" id="JACTAM010000022">
    <property type="protein sequence ID" value="KAI2650794.1"/>
    <property type="molecule type" value="Genomic_DNA"/>
</dbReference>
<keyword evidence="3" id="KW-0648">Protein biosynthesis</keyword>
<evidence type="ECO:0000313" key="4">
    <source>
        <dbReference type="Proteomes" id="UP000830375"/>
    </source>
</evidence>
<feature type="compositionally biased region" description="Low complexity" evidence="1">
    <location>
        <begin position="118"/>
        <end position="130"/>
    </location>
</feature>
<evidence type="ECO:0000256" key="1">
    <source>
        <dbReference type="SAM" id="MobiDB-lite"/>
    </source>
</evidence>
<evidence type="ECO:0000313" key="3">
    <source>
        <dbReference type="EMBL" id="KAI2650794.1"/>
    </source>
</evidence>
<sequence>MHQTILLRGQDPLLSIQRCTVCCQKYHCTYCKSVYNHLHELRNHVANHMRNAVQEEDFIIIKCGLKCRQSPHFHCCYCTSTVIRRDSLITHFKMCKNLASGQPPSSASASAAPPPSPASAAPTPSPASAAPEPPPASSTKRVRVRQQVRVTCTHCIYSYCNDCHEYFYLDYCSYLYELYNNVYFILSAGLCLG</sequence>
<accession>A0ABQ8LJM4</accession>
<keyword evidence="4" id="KW-1185">Reference proteome</keyword>
<keyword evidence="3" id="KW-0396">Initiation factor</keyword>
<dbReference type="PROSITE" id="PS00028">
    <property type="entry name" value="ZINC_FINGER_C2H2_1"/>
    <property type="match status" value="1"/>
</dbReference>
<protein>
    <submittedName>
        <fullName evidence="3">Translation initiation factor IF-2</fullName>
    </submittedName>
</protein>